<keyword evidence="3" id="KW-1185">Reference proteome</keyword>
<dbReference type="STRING" id="244292.ABW17_29525"/>
<evidence type="ECO:0000313" key="3">
    <source>
        <dbReference type="Proteomes" id="UP000193781"/>
    </source>
</evidence>
<reference evidence="2 3" key="1">
    <citation type="submission" date="2016-01" db="EMBL/GenBank/DDBJ databases">
        <title>The new phylogeny of the genus Mycobacterium.</title>
        <authorList>
            <person name="Tarcisio F."/>
            <person name="Conor M."/>
            <person name="Antonella G."/>
            <person name="Elisabetta G."/>
            <person name="Giulia F.S."/>
            <person name="Sara T."/>
            <person name="Anna F."/>
            <person name="Clotilde B."/>
            <person name="Roberto B."/>
            <person name="Veronica D.S."/>
            <person name="Fabio R."/>
            <person name="Monica P."/>
            <person name="Olivier J."/>
            <person name="Enrico T."/>
            <person name="Nicola S."/>
        </authorList>
    </citation>
    <scope>NUCLEOTIDE SEQUENCE [LARGE SCALE GENOMIC DNA]</scope>
    <source>
        <strain evidence="2 3">DSM 44803</strain>
    </source>
</reference>
<accession>A0A0F5NFL2</accession>
<dbReference type="AlphaFoldDB" id="A0A0F5NFL2"/>
<evidence type="ECO:0000313" key="2">
    <source>
        <dbReference type="EMBL" id="ORW23547.1"/>
    </source>
</evidence>
<comment type="caution">
    <text evidence="2">The sequence shown here is derived from an EMBL/GenBank/DDBJ whole genome shotgun (WGS) entry which is preliminary data.</text>
</comment>
<dbReference type="Proteomes" id="UP000193781">
    <property type="component" value="Unassembled WGS sequence"/>
</dbReference>
<gene>
    <name evidence="2" type="ORF">AWC17_04220</name>
</gene>
<dbReference type="Gene3D" id="3.10.450.50">
    <property type="match status" value="1"/>
</dbReference>
<dbReference type="SUPFAM" id="SSF54427">
    <property type="entry name" value="NTF2-like"/>
    <property type="match status" value="1"/>
</dbReference>
<sequence>MTPPVIQRWIEIIDTGHTDELHDLLAEDAVLYSPAVFTPQQGRAKAAAYLAAAAKLFADTDFQYVEKWYADHSAVLEFVADINGIHVNGIDMIHWNDAGSITSVKVMLRPMKALQAVIPEMAKLLQQGDIAPTGRAQ</sequence>
<name>A0A0F5NFL2_9MYCO</name>
<evidence type="ECO:0000259" key="1">
    <source>
        <dbReference type="Pfam" id="PF12680"/>
    </source>
</evidence>
<dbReference type="Pfam" id="PF12680">
    <property type="entry name" value="SnoaL_2"/>
    <property type="match status" value="1"/>
</dbReference>
<dbReference type="RefSeq" id="WP_046183515.1">
    <property type="nucleotide sequence ID" value="NZ_JACKSS010000063.1"/>
</dbReference>
<organism evidence="2 3">
    <name type="scientific">Mycobacterium nebraskense</name>
    <dbReference type="NCBI Taxonomy" id="244292"/>
    <lineage>
        <taxon>Bacteria</taxon>
        <taxon>Bacillati</taxon>
        <taxon>Actinomycetota</taxon>
        <taxon>Actinomycetes</taxon>
        <taxon>Mycobacteriales</taxon>
        <taxon>Mycobacteriaceae</taxon>
        <taxon>Mycobacterium</taxon>
    </lineage>
</organism>
<protein>
    <submittedName>
        <fullName evidence="2">Polyketide cyclase</fullName>
    </submittedName>
</protein>
<dbReference type="EMBL" id="LQPH01000115">
    <property type="protein sequence ID" value="ORW23547.1"/>
    <property type="molecule type" value="Genomic_DNA"/>
</dbReference>
<proteinExistence type="predicted"/>
<dbReference type="InterPro" id="IPR037401">
    <property type="entry name" value="SnoaL-like"/>
</dbReference>
<feature type="domain" description="SnoaL-like" evidence="1">
    <location>
        <begin position="6"/>
        <end position="103"/>
    </location>
</feature>
<dbReference type="InterPro" id="IPR032710">
    <property type="entry name" value="NTF2-like_dom_sf"/>
</dbReference>